<protein>
    <recommendedName>
        <fullName evidence="3">Oxidoreductase</fullName>
    </recommendedName>
</protein>
<dbReference type="PRINTS" id="PR00081">
    <property type="entry name" value="GDHRDH"/>
</dbReference>
<reference evidence="1 2" key="1">
    <citation type="submission" date="2015-12" db="EMBL/GenBank/DDBJ databases">
        <title>Haloprofundus marisrubri gen. nov., sp. nov., an extremely halophilic archaeon isolated from the Discovery deep brine-seawater interface in the Red Sea.</title>
        <authorList>
            <person name="Zhang G."/>
            <person name="Stingl U."/>
            <person name="Rashid M."/>
        </authorList>
    </citation>
    <scope>NUCLEOTIDE SEQUENCE [LARGE SCALE GENOMIC DNA]</scope>
    <source>
        <strain evidence="1 2">SB9</strain>
    </source>
</reference>
<dbReference type="PANTHER" id="PTHR44147:SF2">
    <property type="entry name" value="DEHYDROGENASE_REDUCTASE SDR FAMILY MEMBER 1"/>
    <property type="match status" value="1"/>
</dbReference>
<dbReference type="EMBL" id="LOPU01000030">
    <property type="protein sequence ID" value="KTG08485.1"/>
    <property type="molecule type" value="Genomic_DNA"/>
</dbReference>
<proteinExistence type="predicted"/>
<dbReference type="Proteomes" id="UP000054387">
    <property type="component" value="Unassembled WGS sequence"/>
</dbReference>
<dbReference type="InterPro" id="IPR036291">
    <property type="entry name" value="NAD(P)-bd_dom_sf"/>
</dbReference>
<sequence>MPNLFDTVAVVTGASRGVGRGIALSLGDAGATVYVTGRSVAGDTTDNLPGTVTETAKMVTERGGQGVAVRCDHTVDADVGALFARIDDEQTHLDLLVNNVWGGYEGYDETFDDPFWTQPMDRWSGMFDAGVRAHYTASRLAARRMVDKEDGLVVNVSSGDGDRYRGSVMYDVAKTAVDRMAKAMAHELRDHDVAAVSLYPGFVRTERVVRAFEDAGEGVPEETHSPEYVGRAVAALAADPDVMEKSGQVLLTGALAREYDFTDTDGTQPPPFELETTSL</sequence>
<dbReference type="SUPFAM" id="SSF51735">
    <property type="entry name" value="NAD(P)-binding Rossmann-fold domains"/>
    <property type="match status" value="1"/>
</dbReference>
<evidence type="ECO:0000313" key="1">
    <source>
        <dbReference type="EMBL" id="KTG08485.1"/>
    </source>
</evidence>
<dbReference type="OrthoDB" id="301022at2157"/>
<dbReference type="Gene3D" id="3.40.50.720">
    <property type="entry name" value="NAD(P)-binding Rossmann-like Domain"/>
    <property type="match status" value="1"/>
</dbReference>
<dbReference type="InterPro" id="IPR002347">
    <property type="entry name" value="SDR_fam"/>
</dbReference>
<comment type="caution">
    <text evidence="1">The sequence shown here is derived from an EMBL/GenBank/DDBJ whole genome shotgun (WGS) entry which is preliminary data.</text>
</comment>
<dbReference type="Pfam" id="PF00106">
    <property type="entry name" value="adh_short"/>
    <property type="match status" value="1"/>
</dbReference>
<evidence type="ECO:0008006" key="3">
    <source>
        <dbReference type="Google" id="ProtNLM"/>
    </source>
</evidence>
<name>A0A0W1R4Y5_9EURY</name>
<keyword evidence="2" id="KW-1185">Reference proteome</keyword>
<evidence type="ECO:0000313" key="2">
    <source>
        <dbReference type="Proteomes" id="UP000054387"/>
    </source>
</evidence>
<gene>
    <name evidence="1" type="ORF">AUR64_17530</name>
</gene>
<dbReference type="AlphaFoldDB" id="A0A0W1R4Y5"/>
<dbReference type="RefSeq" id="WP_058582769.1">
    <property type="nucleotide sequence ID" value="NZ_LOPU01000030.1"/>
</dbReference>
<dbReference type="STRING" id="1514971.AUR64_17530"/>
<organism evidence="1 2">
    <name type="scientific">Haloprofundus marisrubri</name>
    <dbReference type="NCBI Taxonomy" id="1514971"/>
    <lineage>
        <taxon>Archaea</taxon>
        <taxon>Methanobacteriati</taxon>
        <taxon>Methanobacteriota</taxon>
        <taxon>Stenosarchaea group</taxon>
        <taxon>Halobacteria</taxon>
        <taxon>Halobacteriales</taxon>
        <taxon>Haloferacaceae</taxon>
        <taxon>Haloprofundus</taxon>
    </lineage>
</organism>
<accession>A0A0W1R4Y5</accession>
<dbReference type="PANTHER" id="PTHR44147">
    <property type="entry name" value="DEHYDROGENASE/REDUCTASE SDR FAMILY MEMBER 1"/>
    <property type="match status" value="1"/>
</dbReference>